<evidence type="ECO:0000259" key="1">
    <source>
        <dbReference type="Pfam" id="PF11601"/>
    </source>
</evidence>
<evidence type="ECO:0000313" key="4">
    <source>
        <dbReference type="WBParaSite" id="ACOC_0000831201-mRNA-1"/>
    </source>
</evidence>
<dbReference type="Proteomes" id="UP000267027">
    <property type="component" value="Unassembled WGS sequence"/>
</dbReference>
<organism evidence="4">
    <name type="scientific">Angiostrongylus costaricensis</name>
    <name type="common">Nematode worm</name>
    <dbReference type="NCBI Taxonomy" id="334426"/>
    <lineage>
        <taxon>Eukaryota</taxon>
        <taxon>Metazoa</taxon>
        <taxon>Ecdysozoa</taxon>
        <taxon>Nematoda</taxon>
        <taxon>Chromadorea</taxon>
        <taxon>Rhabditida</taxon>
        <taxon>Rhabditina</taxon>
        <taxon>Rhabditomorpha</taxon>
        <taxon>Strongyloidea</taxon>
        <taxon>Metastrongylidae</taxon>
        <taxon>Angiostrongylus</taxon>
    </lineage>
</organism>
<dbReference type="WBParaSite" id="ACOC_0000831201-mRNA-1">
    <property type="protein sequence ID" value="ACOC_0000831201-mRNA-1"/>
    <property type="gene ID" value="ACOC_0000831201"/>
</dbReference>
<dbReference type="InterPro" id="IPR021645">
    <property type="entry name" value="Shal-type_N"/>
</dbReference>
<dbReference type="Pfam" id="PF11601">
    <property type="entry name" value="Shal-type"/>
    <property type="match status" value="1"/>
</dbReference>
<reference evidence="2 3" key="2">
    <citation type="submission" date="2018-11" db="EMBL/GenBank/DDBJ databases">
        <authorList>
            <consortium name="Pathogen Informatics"/>
        </authorList>
    </citation>
    <scope>NUCLEOTIDE SEQUENCE [LARGE SCALE GENOMIC DNA]</scope>
    <source>
        <strain evidence="2 3">Costa Rica</strain>
    </source>
</reference>
<name>A0A158PJ41_ANGCS</name>
<dbReference type="OrthoDB" id="10025005at2759"/>
<evidence type="ECO:0000313" key="2">
    <source>
        <dbReference type="EMBL" id="VDM59898.1"/>
    </source>
</evidence>
<dbReference type="AlphaFoldDB" id="A0A158PJ41"/>
<sequence length="176" mass="20061">MTCLTSRYSNGWGVKQASSPHDRLVVITWPELDALVGILRLEMRLDDMLSTWRGMASVAAWLPFARAAAIGWIPVARQPMPQAPLALQWRFYDMSTRAADIRLKACKRKYAASQGQEATCVFYRAHIMTITAVEERKDGWTDGGTDQADSRHNEVEEEFDYLKHNPLKRCRIFSTP</sequence>
<evidence type="ECO:0000313" key="3">
    <source>
        <dbReference type="Proteomes" id="UP000267027"/>
    </source>
</evidence>
<dbReference type="EMBL" id="UYYA01004141">
    <property type="protein sequence ID" value="VDM59898.1"/>
    <property type="molecule type" value="Genomic_DNA"/>
</dbReference>
<dbReference type="STRING" id="334426.A0A158PJ41"/>
<reference evidence="4" key="1">
    <citation type="submission" date="2016-04" db="UniProtKB">
        <authorList>
            <consortium name="WormBaseParasite"/>
        </authorList>
    </citation>
    <scope>IDENTIFICATION</scope>
</reference>
<feature type="domain" description="Shal-type voltage-gated potassium channels N-terminal" evidence="1">
    <location>
        <begin position="56"/>
        <end position="81"/>
    </location>
</feature>
<accession>A0A158PJ41</accession>
<protein>
    <submittedName>
        <fullName evidence="4">Shal-type domain-containing protein</fullName>
    </submittedName>
</protein>
<proteinExistence type="predicted"/>
<gene>
    <name evidence="2" type="ORF">ACOC_LOCUS8313</name>
</gene>
<keyword evidence="3" id="KW-1185">Reference proteome</keyword>